<dbReference type="GO" id="GO:0005251">
    <property type="term" value="F:delayed rectifier potassium channel activity"/>
    <property type="evidence" value="ECO:0007669"/>
    <property type="project" value="TreeGrafter"/>
</dbReference>
<keyword evidence="5" id="KW-0406">Ion transport</keyword>
<proteinExistence type="predicted"/>
<evidence type="ECO:0000256" key="4">
    <source>
        <dbReference type="ARBA" id="ARBA00022989"/>
    </source>
</evidence>
<keyword evidence="4" id="KW-1133">Transmembrane helix</keyword>
<dbReference type="EMBL" id="CAJVCH010557237">
    <property type="protein sequence ID" value="CAG7830711.1"/>
    <property type="molecule type" value="Genomic_DNA"/>
</dbReference>
<evidence type="ECO:0000313" key="10">
    <source>
        <dbReference type="Proteomes" id="UP000708208"/>
    </source>
</evidence>
<dbReference type="GO" id="GO:0008076">
    <property type="term" value="C:voltage-gated potassium channel complex"/>
    <property type="evidence" value="ECO:0007669"/>
    <property type="project" value="InterPro"/>
</dbReference>
<evidence type="ECO:0000256" key="5">
    <source>
        <dbReference type="ARBA" id="ARBA00023065"/>
    </source>
</evidence>
<keyword evidence="3" id="KW-0812">Transmembrane</keyword>
<evidence type="ECO:0000259" key="8">
    <source>
        <dbReference type="Pfam" id="PF07885"/>
    </source>
</evidence>
<dbReference type="Pfam" id="PF07885">
    <property type="entry name" value="Ion_trans_2"/>
    <property type="match status" value="1"/>
</dbReference>
<dbReference type="OrthoDB" id="415460at2759"/>
<dbReference type="Proteomes" id="UP000708208">
    <property type="component" value="Unassembled WGS sequence"/>
</dbReference>
<evidence type="ECO:0000256" key="1">
    <source>
        <dbReference type="ARBA" id="ARBA00004141"/>
    </source>
</evidence>
<dbReference type="GO" id="GO:0001508">
    <property type="term" value="P:action potential"/>
    <property type="evidence" value="ECO:0007669"/>
    <property type="project" value="TreeGrafter"/>
</dbReference>
<dbReference type="PANTHER" id="PTHR11537:SF113">
    <property type="entry name" value="POTASSIUM VOLTAGE-GATED CHANNEL PROTEIN SHAKER"/>
    <property type="match status" value="1"/>
</dbReference>
<name>A0A8J2LFD5_9HEXA</name>
<evidence type="ECO:0000256" key="3">
    <source>
        <dbReference type="ARBA" id="ARBA00022692"/>
    </source>
</evidence>
<dbReference type="AlphaFoldDB" id="A0A8J2LFD5"/>
<accession>A0A8J2LFD5</accession>
<comment type="subcellular location">
    <subcellularLocation>
        <location evidence="1">Membrane</location>
        <topology evidence="1">Multi-pass membrane protein</topology>
    </subcellularLocation>
</comment>
<reference evidence="9" key="1">
    <citation type="submission" date="2021-06" db="EMBL/GenBank/DDBJ databases">
        <authorList>
            <person name="Hodson N. C."/>
            <person name="Mongue J. A."/>
            <person name="Jaron S. K."/>
        </authorList>
    </citation>
    <scope>NUCLEOTIDE SEQUENCE</scope>
</reference>
<dbReference type="InterPro" id="IPR013099">
    <property type="entry name" value="K_chnl_dom"/>
</dbReference>
<gene>
    <name evidence="9" type="ORF">AFUS01_LOCUS40498</name>
</gene>
<comment type="caution">
    <text evidence="9">The sequence shown here is derived from an EMBL/GenBank/DDBJ whole genome shotgun (WGS) entry which is preliminary data.</text>
</comment>
<keyword evidence="7" id="KW-0407">Ion channel</keyword>
<evidence type="ECO:0000313" key="9">
    <source>
        <dbReference type="EMBL" id="CAG7830711.1"/>
    </source>
</evidence>
<dbReference type="PANTHER" id="PTHR11537">
    <property type="entry name" value="VOLTAGE-GATED POTASSIUM CHANNEL"/>
    <property type="match status" value="1"/>
</dbReference>
<evidence type="ECO:0000256" key="6">
    <source>
        <dbReference type="ARBA" id="ARBA00023136"/>
    </source>
</evidence>
<keyword evidence="2" id="KW-0813">Transport</keyword>
<feature type="domain" description="Potassium channel" evidence="8">
    <location>
        <begin position="83"/>
        <end position="114"/>
    </location>
</feature>
<protein>
    <recommendedName>
        <fullName evidence="8">Potassium channel domain-containing protein</fullName>
    </recommendedName>
</protein>
<evidence type="ECO:0000256" key="7">
    <source>
        <dbReference type="ARBA" id="ARBA00023303"/>
    </source>
</evidence>
<keyword evidence="10" id="KW-1185">Reference proteome</keyword>
<dbReference type="InterPro" id="IPR028325">
    <property type="entry name" value="VG_K_chnl"/>
</dbReference>
<evidence type="ECO:0000256" key="2">
    <source>
        <dbReference type="ARBA" id="ARBA00022448"/>
    </source>
</evidence>
<sequence length="116" mass="12642">MPLNAPGFKILEASNNNCFRKGKCTGTRTMMIPRMMNMTRLESQIRSQSSICSECGSKAGWSDEGQGSYKSRCDPSEDSIFPSIPSAFFWAVTTMTTVGYGDAVPRGVWGKVIGSL</sequence>
<organism evidence="9 10">
    <name type="scientific">Allacma fusca</name>
    <dbReference type="NCBI Taxonomy" id="39272"/>
    <lineage>
        <taxon>Eukaryota</taxon>
        <taxon>Metazoa</taxon>
        <taxon>Ecdysozoa</taxon>
        <taxon>Arthropoda</taxon>
        <taxon>Hexapoda</taxon>
        <taxon>Collembola</taxon>
        <taxon>Symphypleona</taxon>
        <taxon>Sminthuridae</taxon>
        <taxon>Allacma</taxon>
    </lineage>
</organism>
<keyword evidence="6" id="KW-0472">Membrane</keyword>